<dbReference type="PROSITE" id="PS51186">
    <property type="entry name" value="GNAT"/>
    <property type="match status" value="1"/>
</dbReference>
<name>A0ABY7ZQ13_9ACTN</name>
<dbReference type="Gene3D" id="3.40.630.30">
    <property type="match status" value="1"/>
</dbReference>
<dbReference type="SUPFAM" id="SSF55729">
    <property type="entry name" value="Acyl-CoA N-acyltransferases (Nat)"/>
    <property type="match status" value="1"/>
</dbReference>
<organism evidence="2 3">
    <name type="scientific">Micromonospora cathayae</name>
    <dbReference type="NCBI Taxonomy" id="3028804"/>
    <lineage>
        <taxon>Bacteria</taxon>
        <taxon>Bacillati</taxon>
        <taxon>Actinomycetota</taxon>
        <taxon>Actinomycetes</taxon>
        <taxon>Micromonosporales</taxon>
        <taxon>Micromonosporaceae</taxon>
        <taxon>Micromonospora</taxon>
    </lineage>
</organism>
<dbReference type="RefSeq" id="WP_275030722.1">
    <property type="nucleotide sequence ID" value="NZ_CP118615.1"/>
</dbReference>
<dbReference type="PANTHER" id="PTHR43441">
    <property type="entry name" value="RIBOSOMAL-PROTEIN-SERINE ACETYLTRANSFERASE"/>
    <property type="match status" value="1"/>
</dbReference>
<dbReference type="Pfam" id="PF13302">
    <property type="entry name" value="Acetyltransf_3"/>
    <property type="match status" value="1"/>
</dbReference>
<dbReference type="CDD" id="cd04301">
    <property type="entry name" value="NAT_SF"/>
    <property type="match status" value="1"/>
</dbReference>
<dbReference type="InterPro" id="IPR051908">
    <property type="entry name" value="Ribosomal_N-acetyltransferase"/>
</dbReference>
<dbReference type="InterPro" id="IPR000182">
    <property type="entry name" value="GNAT_dom"/>
</dbReference>
<dbReference type="Proteomes" id="UP001219605">
    <property type="component" value="Chromosome"/>
</dbReference>
<dbReference type="InterPro" id="IPR016181">
    <property type="entry name" value="Acyl_CoA_acyltransferase"/>
</dbReference>
<dbReference type="EMBL" id="CP118615">
    <property type="protein sequence ID" value="WDZ84158.1"/>
    <property type="molecule type" value="Genomic_DNA"/>
</dbReference>
<evidence type="ECO:0000259" key="1">
    <source>
        <dbReference type="PROSITE" id="PS51186"/>
    </source>
</evidence>
<protein>
    <submittedName>
        <fullName evidence="2">GNAT family protein</fullName>
    </submittedName>
</protein>
<dbReference type="PANTHER" id="PTHR43441:SF10">
    <property type="entry name" value="ACETYLTRANSFERASE"/>
    <property type="match status" value="1"/>
</dbReference>
<sequence length="183" mass="20669">MFSLPLTDRASLHPLEPWQAEEFAAFVERARPHLAPWLPWARSITDVAGARGFLTRYADGQAGDIRRIYAIRSDGEMVGGTLFRVFDVDQGVCEIGVWLAPEASGQGLVTRAVRIMIDWAFRDRGMHRVEWRVVPHNEPSRAVARRLGMTREGVLRQSFLFGGERLDVEVWSLLAPEWPVTTG</sequence>
<keyword evidence="3" id="KW-1185">Reference proteome</keyword>
<evidence type="ECO:0000313" key="3">
    <source>
        <dbReference type="Proteomes" id="UP001219605"/>
    </source>
</evidence>
<feature type="domain" description="N-acetyltransferase" evidence="1">
    <location>
        <begin position="10"/>
        <end position="175"/>
    </location>
</feature>
<reference evidence="2 3" key="1">
    <citation type="submission" date="2023-02" db="EMBL/GenBank/DDBJ databases">
        <authorList>
            <person name="Mo P."/>
        </authorList>
    </citation>
    <scope>NUCLEOTIDE SEQUENCE [LARGE SCALE GENOMIC DNA]</scope>
    <source>
        <strain evidence="2 3">HUAS 3</strain>
    </source>
</reference>
<gene>
    <name evidence="2" type="ORF">PVK37_27455</name>
</gene>
<accession>A0ABY7ZQ13</accession>
<proteinExistence type="predicted"/>
<evidence type="ECO:0000313" key="2">
    <source>
        <dbReference type="EMBL" id="WDZ84158.1"/>
    </source>
</evidence>